<reference evidence="5" key="1">
    <citation type="submission" date="2017-09" db="EMBL/GenBank/DDBJ databases">
        <title>Depth-based differentiation of microbial function through sediment-hosted aquifers and enrichment of novel symbionts in the deep terrestrial subsurface.</title>
        <authorList>
            <person name="Probst A.J."/>
            <person name="Ladd B."/>
            <person name="Jarett J.K."/>
            <person name="Geller-Mcgrath D.E."/>
            <person name="Sieber C.M.K."/>
            <person name="Emerson J.B."/>
            <person name="Anantharaman K."/>
            <person name="Thomas B.C."/>
            <person name="Malmstrom R."/>
            <person name="Stieglmeier M."/>
            <person name="Klingl A."/>
            <person name="Woyke T."/>
            <person name="Ryan C.M."/>
            <person name="Banfield J.F."/>
        </authorList>
    </citation>
    <scope>NUCLEOTIDE SEQUENCE [LARGE SCALE GENOMIC DNA]</scope>
</reference>
<protein>
    <recommendedName>
        <fullName evidence="6">Glycosyltransferase family 1 protein</fullName>
    </recommendedName>
</protein>
<evidence type="ECO:0000259" key="3">
    <source>
        <dbReference type="Pfam" id="PF13439"/>
    </source>
</evidence>
<dbReference type="Pfam" id="PF00534">
    <property type="entry name" value="Glycos_transf_1"/>
    <property type="match status" value="1"/>
</dbReference>
<dbReference type="InterPro" id="IPR001296">
    <property type="entry name" value="Glyco_trans_1"/>
</dbReference>
<evidence type="ECO:0000259" key="2">
    <source>
        <dbReference type="Pfam" id="PF00534"/>
    </source>
</evidence>
<proteinExistence type="predicted"/>
<evidence type="ECO:0000256" key="1">
    <source>
        <dbReference type="ARBA" id="ARBA00022679"/>
    </source>
</evidence>
<feature type="domain" description="Glycosyl transferase family 1" evidence="2">
    <location>
        <begin position="182"/>
        <end position="324"/>
    </location>
</feature>
<dbReference type="PANTHER" id="PTHR46401">
    <property type="entry name" value="GLYCOSYLTRANSFERASE WBBK-RELATED"/>
    <property type="match status" value="1"/>
</dbReference>
<dbReference type="InterPro" id="IPR028098">
    <property type="entry name" value="Glyco_trans_4-like_N"/>
</dbReference>
<dbReference type="AlphaFoldDB" id="A0A2M7RD17"/>
<sequence>MRIGIDLRSLQEDNIAGIAYYADQLTRALLKADQDNEYFLFFNSWHPIRIKDFGEATIVHNHWPSKLISLLYLLRIHPGIDKKYQLDLFWQPNIHFIKFSDHVKNIITIHDLSFIINKSWYSLSMRVWHNLQFVKNRLKSTDHIIAVSENSKDDIKNLCNIKDEKITVIKSGFDFQVVNPYSGNEKYFVYLGTIEPRKNLAGIIAALENIYEQHAEYRSIKLKIIGGQGWLNRNVFCKIKQSKYSANFEYLGYLPTKEKNQLISVSIALIWPSFYEGFSYPPLEAMIAGKDVITSSAASIPEIVANKAIMVDPYNIKDLEQAILIKLAGYHNSLSVEERGEWQELYDWDDIAQKYLEIFNKFK</sequence>
<feature type="domain" description="Glycosyltransferase subfamily 4-like N-terminal" evidence="3">
    <location>
        <begin position="17"/>
        <end position="175"/>
    </location>
</feature>
<evidence type="ECO:0000313" key="5">
    <source>
        <dbReference type="Proteomes" id="UP000228689"/>
    </source>
</evidence>
<dbReference type="GO" id="GO:0016757">
    <property type="term" value="F:glycosyltransferase activity"/>
    <property type="evidence" value="ECO:0007669"/>
    <property type="project" value="InterPro"/>
</dbReference>
<gene>
    <name evidence="4" type="ORF">COY67_02515</name>
</gene>
<dbReference type="CDD" id="cd03809">
    <property type="entry name" value="GT4_MtfB-like"/>
    <property type="match status" value="1"/>
</dbReference>
<accession>A0A2M7RD17</accession>
<comment type="caution">
    <text evidence="4">The sequence shown here is derived from an EMBL/GenBank/DDBJ whole genome shotgun (WGS) entry which is preliminary data.</text>
</comment>
<keyword evidence="1" id="KW-0808">Transferase</keyword>
<name>A0A2M7RD17_9BACT</name>
<evidence type="ECO:0000313" key="4">
    <source>
        <dbReference type="EMBL" id="PIY94497.1"/>
    </source>
</evidence>
<evidence type="ECO:0008006" key="6">
    <source>
        <dbReference type="Google" id="ProtNLM"/>
    </source>
</evidence>
<dbReference type="Gene3D" id="3.40.50.2000">
    <property type="entry name" value="Glycogen Phosphorylase B"/>
    <property type="match status" value="2"/>
</dbReference>
<dbReference type="EMBL" id="PFMC01000063">
    <property type="protein sequence ID" value="PIY94497.1"/>
    <property type="molecule type" value="Genomic_DNA"/>
</dbReference>
<dbReference type="Pfam" id="PF13439">
    <property type="entry name" value="Glyco_transf_4"/>
    <property type="match status" value="1"/>
</dbReference>
<dbReference type="SUPFAM" id="SSF53756">
    <property type="entry name" value="UDP-Glycosyltransferase/glycogen phosphorylase"/>
    <property type="match status" value="1"/>
</dbReference>
<organism evidence="4 5">
    <name type="scientific">Candidatus Komeilibacteria bacterium CG_4_10_14_0_8_um_filter_37_78</name>
    <dbReference type="NCBI Taxonomy" id="1974471"/>
    <lineage>
        <taxon>Bacteria</taxon>
        <taxon>Candidatus Komeiliibacteriota</taxon>
    </lineage>
</organism>
<dbReference type="PANTHER" id="PTHR46401:SF2">
    <property type="entry name" value="GLYCOSYLTRANSFERASE WBBK-RELATED"/>
    <property type="match status" value="1"/>
</dbReference>
<dbReference type="Proteomes" id="UP000228689">
    <property type="component" value="Unassembled WGS sequence"/>
</dbReference>